<feature type="transmembrane region" description="Helical" evidence="5">
    <location>
        <begin position="89"/>
        <end position="113"/>
    </location>
</feature>
<feature type="transmembrane region" description="Helical" evidence="5">
    <location>
        <begin position="30"/>
        <end position="47"/>
    </location>
</feature>
<sequence length="168" mass="18300">MTELFVAGITTIDILIVYALLQVKKGRFKLALWTAFLNMAFPFLGFWAGEMTASLFSEWSGLLSGVLLGLIGIQMLLHDEDAKTVVNKTISPAVVAIAVSLDTFSVSVSVGMLQLDKTLFIMASGLLSLLFSYAVLRFKRHLGIKNGKVLKRLAGIALLVLGIMSCFR</sequence>
<evidence type="ECO:0000256" key="3">
    <source>
        <dbReference type="ARBA" id="ARBA00022989"/>
    </source>
</evidence>
<comment type="caution">
    <text evidence="6">The sequence shown here is derived from an EMBL/GenBank/DDBJ whole genome shotgun (WGS) entry which is preliminary data.</text>
</comment>
<dbReference type="PANTHER" id="PTHR35529:SF1">
    <property type="entry name" value="MANGANESE EFFLUX PUMP MNTP-RELATED"/>
    <property type="match status" value="1"/>
</dbReference>
<evidence type="ECO:0000256" key="1">
    <source>
        <dbReference type="ARBA" id="ARBA00022475"/>
    </source>
</evidence>
<dbReference type="Proteomes" id="UP001596109">
    <property type="component" value="Unassembled WGS sequence"/>
</dbReference>
<keyword evidence="3 5" id="KW-1133">Transmembrane helix</keyword>
<gene>
    <name evidence="6" type="ORF">ACFPRA_09775</name>
</gene>
<keyword evidence="7" id="KW-1185">Reference proteome</keyword>
<dbReference type="InterPro" id="IPR003810">
    <property type="entry name" value="Mntp/YtaF"/>
</dbReference>
<evidence type="ECO:0000313" key="6">
    <source>
        <dbReference type="EMBL" id="MFC5589176.1"/>
    </source>
</evidence>
<name>A0ABW0TK66_9BACL</name>
<dbReference type="Pfam" id="PF02659">
    <property type="entry name" value="Mntp"/>
    <property type="match status" value="1"/>
</dbReference>
<proteinExistence type="predicted"/>
<evidence type="ECO:0000256" key="5">
    <source>
        <dbReference type="SAM" id="Phobius"/>
    </source>
</evidence>
<evidence type="ECO:0000256" key="2">
    <source>
        <dbReference type="ARBA" id="ARBA00022692"/>
    </source>
</evidence>
<dbReference type="EMBL" id="JBHSNO010000005">
    <property type="protein sequence ID" value="MFC5589176.1"/>
    <property type="molecule type" value="Genomic_DNA"/>
</dbReference>
<reference evidence="7" key="1">
    <citation type="journal article" date="2019" name="Int. J. Syst. Evol. Microbiol.">
        <title>The Global Catalogue of Microorganisms (GCM) 10K type strain sequencing project: providing services to taxonomists for standard genome sequencing and annotation.</title>
        <authorList>
            <consortium name="The Broad Institute Genomics Platform"/>
            <consortium name="The Broad Institute Genome Sequencing Center for Infectious Disease"/>
            <person name="Wu L."/>
            <person name="Ma J."/>
        </authorList>
    </citation>
    <scope>NUCLEOTIDE SEQUENCE [LARGE SCALE GENOMIC DNA]</scope>
    <source>
        <strain evidence="7">CGMCC 4.1434</strain>
    </source>
</reference>
<feature type="transmembrane region" description="Helical" evidence="5">
    <location>
        <begin position="150"/>
        <end position="167"/>
    </location>
</feature>
<feature type="transmembrane region" description="Helical" evidence="5">
    <location>
        <begin position="119"/>
        <end position="138"/>
    </location>
</feature>
<feature type="transmembrane region" description="Helical" evidence="5">
    <location>
        <begin position="6"/>
        <end position="23"/>
    </location>
</feature>
<evidence type="ECO:0000256" key="4">
    <source>
        <dbReference type="ARBA" id="ARBA00023136"/>
    </source>
</evidence>
<dbReference type="PANTHER" id="PTHR35529">
    <property type="entry name" value="MANGANESE EFFLUX PUMP MNTP-RELATED"/>
    <property type="match status" value="1"/>
</dbReference>
<keyword evidence="2 5" id="KW-0812">Transmembrane</keyword>
<keyword evidence="1" id="KW-1003">Cell membrane</keyword>
<organism evidence="6 7">
    <name type="scientific">Sporosarcina soli</name>
    <dbReference type="NCBI Taxonomy" id="334736"/>
    <lineage>
        <taxon>Bacteria</taxon>
        <taxon>Bacillati</taxon>
        <taxon>Bacillota</taxon>
        <taxon>Bacilli</taxon>
        <taxon>Bacillales</taxon>
        <taxon>Caryophanaceae</taxon>
        <taxon>Sporosarcina</taxon>
    </lineage>
</organism>
<protein>
    <submittedName>
        <fullName evidence="6">Manganese efflux pump</fullName>
    </submittedName>
</protein>
<accession>A0ABW0TK66</accession>
<feature type="transmembrane region" description="Helical" evidence="5">
    <location>
        <begin position="59"/>
        <end position="77"/>
    </location>
</feature>
<evidence type="ECO:0000313" key="7">
    <source>
        <dbReference type="Proteomes" id="UP001596109"/>
    </source>
</evidence>
<dbReference type="RefSeq" id="WP_381433412.1">
    <property type="nucleotide sequence ID" value="NZ_JBHSNO010000005.1"/>
</dbReference>
<keyword evidence="4 5" id="KW-0472">Membrane</keyword>